<evidence type="ECO:0000313" key="1">
    <source>
        <dbReference type="EMBL" id="MBE9609244.1"/>
    </source>
</evidence>
<reference evidence="1 2" key="1">
    <citation type="submission" date="2020-10" db="EMBL/GenBank/DDBJ databases">
        <title>The genome sequence of Chitinilyticum litopenaei 4Y14.</title>
        <authorList>
            <person name="Liu Y."/>
        </authorList>
    </citation>
    <scope>NUCLEOTIDE SEQUENCE [LARGE SCALE GENOMIC DNA]</scope>
    <source>
        <strain evidence="1 2">4Y14</strain>
    </source>
</reference>
<gene>
    <name evidence="1" type="ORF">INR99_07775</name>
</gene>
<dbReference type="InterPro" id="IPR032720">
    <property type="entry name" value="Cys_rich_CWC"/>
</dbReference>
<comment type="caution">
    <text evidence="1">The sequence shown here is derived from an EMBL/GenBank/DDBJ whole genome shotgun (WGS) entry which is preliminary data.</text>
</comment>
<organism evidence="1 2">
    <name type="scientific">Chitinilyticum piscinae</name>
    <dbReference type="NCBI Taxonomy" id="2866724"/>
    <lineage>
        <taxon>Bacteria</taxon>
        <taxon>Pseudomonadati</taxon>
        <taxon>Pseudomonadota</taxon>
        <taxon>Betaproteobacteria</taxon>
        <taxon>Neisseriales</taxon>
        <taxon>Chitinibacteraceae</taxon>
        <taxon>Chitinilyticum</taxon>
    </lineage>
</organism>
<dbReference type="RefSeq" id="WP_194115753.1">
    <property type="nucleotide sequence ID" value="NZ_JADFUA010000003.1"/>
</dbReference>
<proteinExistence type="predicted"/>
<dbReference type="Pfam" id="PF14375">
    <property type="entry name" value="Cys_rich_CWC"/>
    <property type="match status" value="1"/>
</dbReference>
<accession>A0A8J7KAK7</accession>
<dbReference type="AlphaFoldDB" id="A0A8J7KAK7"/>
<dbReference type="PANTHER" id="PTHR35175">
    <property type="entry name" value="DUF1289 DOMAIN-CONTAINING PROTEIN"/>
    <property type="match status" value="1"/>
</dbReference>
<sequence length="118" mass="12742">MSGTWDTLVHVPSPCIKRCALDADGVCTGCRRTSAEISAWSAMTAAEQQAVWQRLLALPPRPERKRCSRCSAEFDCGTGAADGRCWCTELPAALPLDSGADCLCPACLRQRLQESGRL</sequence>
<dbReference type="PANTHER" id="PTHR35175:SF2">
    <property type="entry name" value="DUF1289 DOMAIN-CONTAINING PROTEIN"/>
    <property type="match status" value="1"/>
</dbReference>
<dbReference type="EMBL" id="JADFUA010000003">
    <property type="protein sequence ID" value="MBE9609244.1"/>
    <property type="molecule type" value="Genomic_DNA"/>
</dbReference>
<evidence type="ECO:0000313" key="2">
    <source>
        <dbReference type="Proteomes" id="UP000604481"/>
    </source>
</evidence>
<dbReference type="Pfam" id="PF06945">
    <property type="entry name" value="DUF1289"/>
    <property type="match status" value="1"/>
</dbReference>
<name>A0A8J7KAK7_9NEIS</name>
<dbReference type="Proteomes" id="UP000604481">
    <property type="component" value="Unassembled WGS sequence"/>
</dbReference>
<dbReference type="InterPro" id="IPR010710">
    <property type="entry name" value="DUF1289"/>
</dbReference>
<keyword evidence="2" id="KW-1185">Reference proteome</keyword>
<protein>
    <submittedName>
        <fullName evidence="1">Cysteine-rich CWC family protein</fullName>
    </submittedName>
</protein>